<dbReference type="Pfam" id="PF25422">
    <property type="entry name" value="DUF7892"/>
    <property type="match status" value="1"/>
</dbReference>
<feature type="compositionally biased region" description="Low complexity" evidence="1">
    <location>
        <begin position="1272"/>
        <end position="1299"/>
    </location>
</feature>
<feature type="compositionally biased region" description="Basic residues" evidence="1">
    <location>
        <begin position="944"/>
        <end position="955"/>
    </location>
</feature>
<proteinExistence type="predicted"/>
<evidence type="ECO:0000313" key="4">
    <source>
        <dbReference type="Proteomes" id="UP001324427"/>
    </source>
</evidence>
<dbReference type="Proteomes" id="UP001324427">
    <property type="component" value="Unassembled WGS sequence"/>
</dbReference>
<organism evidence="3 4">
    <name type="scientific">Oleoguttula mirabilis</name>
    <dbReference type="NCBI Taxonomy" id="1507867"/>
    <lineage>
        <taxon>Eukaryota</taxon>
        <taxon>Fungi</taxon>
        <taxon>Dikarya</taxon>
        <taxon>Ascomycota</taxon>
        <taxon>Pezizomycotina</taxon>
        <taxon>Dothideomycetes</taxon>
        <taxon>Dothideomycetidae</taxon>
        <taxon>Mycosphaerellales</taxon>
        <taxon>Teratosphaeriaceae</taxon>
        <taxon>Oleoguttula</taxon>
    </lineage>
</organism>
<feature type="compositionally biased region" description="Polar residues" evidence="1">
    <location>
        <begin position="1086"/>
        <end position="1106"/>
    </location>
</feature>
<evidence type="ECO:0000259" key="2">
    <source>
        <dbReference type="Pfam" id="PF25422"/>
    </source>
</evidence>
<keyword evidence="4" id="KW-1185">Reference proteome</keyword>
<feature type="region of interest" description="Disordered" evidence="1">
    <location>
        <begin position="1040"/>
        <end position="1069"/>
    </location>
</feature>
<dbReference type="InterPro" id="IPR036047">
    <property type="entry name" value="F-box-like_dom_sf"/>
</dbReference>
<protein>
    <recommendedName>
        <fullName evidence="2">DUF7892 domain-containing protein</fullName>
    </recommendedName>
</protein>
<feature type="compositionally biased region" description="Polar residues" evidence="1">
    <location>
        <begin position="1"/>
        <end position="10"/>
    </location>
</feature>
<evidence type="ECO:0000313" key="3">
    <source>
        <dbReference type="EMBL" id="KAK4545707.1"/>
    </source>
</evidence>
<feature type="region of interest" description="Disordered" evidence="1">
    <location>
        <begin position="943"/>
        <end position="977"/>
    </location>
</feature>
<comment type="caution">
    <text evidence="3">The sequence shown here is derived from an EMBL/GenBank/DDBJ whole genome shotgun (WGS) entry which is preliminary data.</text>
</comment>
<dbReference type="InterPro" id="IPR057214">
    <property type="entry name" value="DUF7892"/>
</dbReference>
<gene>
    <name evidence="3" type="ORF">LTR36_002661</name>
</gene>
<dbReference type="SUPFAM" id="SSF81383">
    <property type="entry name" value="F-box domain"/>
    <property type="match status" value="1"/>
</dbReference>
<name>A0AAV9JK69_9PEZI</name>
<accession>A0AAV9JK69</accession>
<feature type="region of interest" description="Disordered" evidence="1">
    <location>
        <begin position="1"/>
        <end position="68"/>
    </location>
</feature>
<evidence type="ECO:0000256" key="1">
    <source>
        <dbReference type="SAM" id="MobiDB-lite"/>
    </source>
</evidence>
<dbReference type="EMBL" id="JAVFHQ010000018">
    <property type="protein sequence ID" value="KAK4545707.1"/>
    <property type="molecule type" value="Genomic_DNA"/>
</dbReference>
<feature type="region of interest" description="Disordered" evidence="1">
    <location>
        <begin position="1268"/>
        <end position="1339"/>
    </location>
</feature>
<feature type="domain" description="DUF7892" evidence="2">
    <location>
        <begin position="745"/>
        <end position="906"/>
    </location>
</feature>
<reference evidence="3 4" key="1">
    <citation type="submission" date="2021-11" db="EMBL/GenBank/DDBJ databases">
        <title>Black yeast isolated from Biological Soil Crust.</title>
        <authorList>
            <person name="Kurbessoian T."/>
        </authorList>
    </citation>
    <scope>NUCLEOTIDE SEQUENCE [LARGE SCALE GENOMIC DNA]</scope>
    <source>
        <strain evidence="3 4">CCFEE 5522</strain>
    </source>
</reference>
<sequence length="1339" mass="149086">MDVSASSRSASPEPDEESVNHAGSKRKLSEAEDSLDALEQALEDQTTKKRKLSIPPQPEVPSEKSPAESLPTELWQQVFLRLSPVMLSRCLRVSKAFNTYLTKTKAQPVAKKVQKKVRVLDSDTVWAEARKLYFPNMPRPLMRCNELGMLQLVGGKTCQFCNRPPRPVPATSPFNAGPGPDGLRVVWPFGIRTCGQCWEHNTLKDVQILVSPAASLRFGIPYAFRTPELHFVPEMTRQLPGGIPSHLRVAKVYYNKDVQAIQEEYDDVKGYGEGTAGEWHKGLATKGKEAMIDAARWEKWESQMRLGTDLAHVLRECDLPSFPRLLEAQGRSAGVNGTQPPAVMNGQHTLPQPVHTFQNGFGNHFQASNLHFQQVHRPFRNPHEVEEARAARKADIERRCMALQPPLESSVLQHIDAFQAAMQITTPMNDAQWEMLRPRILAQRETAELVEHQRAEQLAALQAAMPSVIPDDTFLKPAKEVYDREYELAQDPLRKRLGEYADELVNSQWHGGQGLDRDSVPSFAIQVLLHVRKRYLEDKRAKLLSEYDHTAKSGSSKQGTPAPDPFLSLDNMKWVYDNKVRTYTDQHRRELFICAGCAEERKPKWFAFEGLIQHYGAKHTAAFSRGNIVVHWQTAGWPDEPPFHTNPSPWIKMDRKVSDYKAHRARNTPQQTGNNGPFMPPSPGVLLSENPLFSAATSPQQAPASNGYYQGSQGHPVYAHQPGSYAPQRSVSFQAAASAQPAVDMSYDVQLNKLATDASEIWDNLDGVKELLECVRVQTVIHHVVARFTDRFHQKPNLDLLTDALATNALMRTIKNAHGLACKLCVASQTDGSASYQSYYARIRNVKLYNASSLITHFKIVHQPHEETGYLDWSKDMIELPETQLISELIHAPGMDDEKLALVAEAFPKAFPSPLPKIGLVTEAPPDVGPDSGLANRLLDRLNKKQKQGPKKKGQHTNGTPGREGSQDLPEVAEDEYDPTRPLYAHAKEVAADPARFDTDIARKTTASVPQTAGPAFNLAPETLAALNSLTALTVQNGQAPVKMDRSPSVGRAEPPTVKQPHRPANGTPAAAPDISAILASLTGQLPPAQTATPPVSVSNPGTASQLPFDPYLASHPAPAYQTESRRSSGRYALETAYRASAEPPAQYAPQDLQAALARNSRQYEQNQHVQHTYAEVPPQYAPQHTQAPSSRSPPRYRYVYEDEQQYASQQYAPVHREAPVQYIQLPDQHQGAQHMQYQYEQRPAPPKPIYVDEYGRPVELIPIDSAPAPVQYAPHPYDQQQQQQYARRPEPQQVAYGGAPPPGPHYQPMYYEQAAPAPGGQQPRYVYEDGARSSVPRT</sequence>
<feature type="region of interest" description="Disordered" evidence="1">
    <location>
        <begin position="1086"/>
        <end position="1128"/>
    </location>
</feature>